<dbReference type="EMBL" id="JAWDEY010000031">
    <property type="protein sequence ID" value="KAK6588659.1"/>
    <property type="molecule type" value="Genomic_DNA"/>
</dbReference>
<organism evidence="1 2">
    <name type="scientific">Cryptosporidium xiaoi</name>
    <dbReference type="NCBI Taxonomy" id="659607"/>
    <lineage>
        <taxon>Eukaryota</taxon>
        <taxon>Sar</taxon>
        <taxon>Alveolata</taxon>
        <taxon>Apicomplexa</taxon>
        <taxon>Conoidasida</taxon>
        <taxon>Coccidia</taxon>
        <taxon>Eucoccidiorida</taxon>
        <taxon>Eimeriorina</taxon>
        <taxon>Cryptosporidiidae</taxon>
        <taxon>Cryptosporidium</taxon>
    </lineage>
</organism>
<name>A0AAV9XVZ6_9CRYT</name>
<comment type="caution">
    <text evidence="1">The sequence shown here is derived from an EMBL/GenBank/DDBJ whole genome shotgun (WGS) entry which is preliminary data.</text>
</comment>
<keyword evidence="2" id="KW-1185">Reference proteome</keyword>
<accession>A0AAV9XVZ6</accession>
<dbReference type="AlphaFoldDB" id="A0AAV9XVZ6"/>
<sequence>MDKKSSLILSKKCSEIISEYEIQINSKIKNSNIDGKGKKNCIIGSSSPYRRDSSLIWPSNNETDESGIINSLRPFIDDNNVNIIPNICEKYVLVDSYTNVLASNRPQLCYISLLNPLPQDTVVGVKFGDQLCMGKLNDTIIEYVSPCLKVGRRYARLYLNSVKVGVKFGNGSTKSEVRDYIPIDVIVQDSKTRKSEIKINKSSVPVGVMGRDPVPEVDIENEIEDLLVLHKPRSTISYISRKHALERYFKNTHSKVVNAPRRETGDFNNLDPAFKAAVNRDFIRRLSNINLEPDCKRVIKMLEEFISKLDIGAINSVIPFHVKLSYWNSVLSDGTQEVVDHYHSYIQQEKTNEKSVYIFTKNSPESVHPYHIFMFSCILDENGDQIVPLLRRFSCMPKMIGDSRLWYCVGDCQLEKNEMANQFRKIQLPCPVPLAMRSNNSSFIRNNKEKLKNKASTKENEADDGGIYNNDKCIQISDNVSLFFEMWPSKLLPATGNTSDSYSLTICINDYKYHSVTGVSQPVLNFIIQKWLVKVPLRMKEK</sequence>
<evidence type="ECO:0000313" key="1">
    <source>
        <dbReference type="EMBL" id="KAK6588659.1"/>
    </source>
</evidence>
<dbReference type="Proteomes" id="UP001311799">
    <property type="component" value="Unassembled WGS sequence"/>
</dbReference>
<gene>
    <name evidence="1" type="ORF">RS030_3401</name>
</gene>
<evidence type="ECO:0000313" key="2">
    <source>
        <dbReference type="Proteomes" id="UP001311799"/>
    </source>
</evidence>
<proteinExistence type="predicted"/>
<reference evidence="1 2" key="1">
    <citation type="submission" date="2023-10" db="EMBL/GenBank/DDBJ databases">
        <title>Comparative genomics analysis reveals potential genetic determinants of host preference in Cryptosporidium xiaoi.</title>
        <authorList>
            <person name="Xiao L."/>
            <person name="Li J."/>
        </authorList>
    </citation>
    <scope>NUCLEOTIDE SEQUENCE [LARGE SCALE GENOMIC DNA]</scope>
    <source>
        <strain evidence="1 2">52996</strain>
    </source>
</reference>
<protein>
    <submittedName>
        <fullName evidence="1">Uncharacterized protein</fullName>
    </submittedName>
</protein>